<evidence type="ECO:0000313" key="4">
    <source>
        <dbReference type="Proteomes" id="UP000216133"/>
    </source>
</evidence>
<dbReference type="GO" id="GO:0005829">
    <property type="term" value="C:cytosol"/>
    <property type="evidence" value="ECO:0007669"/>
    <property type="project" value="TreeGrafter"/>
</dbReference>
<dbReference type="FunFam" id="3.30.450.40:FF:000008">
    <property type="entry name" value="GAF domain-containing proteins"/>
    <property type="match status" value="1"/>
</dbReference>
<dbReference type="SUPFAM" id="SSF55781">
    <property type="entry name" value="GAF domain-like"/>
    <property type="match status" value="1"/>
</dbReference>
<comment type="similarity">
    <text evidence="1">Belongs to the free Met sulfoxide reductase family.</text>
</comment>
<evidence type="ECO:0000256" key="1">
    <source>
        <dbReference type="ARBA" id="ARBA00038454"/>
    </source>
</evidence>
<dbReference type="InterPro" id="IPR003018">
    <property type="entry name" value="GAF"/>
</dbReference>
<dbReference type="PANTHER" id="PTHR21021:SF15">
    <property type="entry name" value="FREE METHIONINE-R-SULFOXIDE REDUCTASE"/>
    <property type="match status" value="1"/>
</dbReference>
<sequence>MFSKLDYPTDQEAAYRLLEQQAVALLEDEPDALANYANLCALLGQFLDDINWVGFYFLKENELVLGPFQGLPACTRIAIGKGVCGTAVAENKTMRIDDVHAFPGHIACDAASNAELVIPIRHEHNVIAVLDIDSPSKGRFHEKEAEALERLLKRVEPFLLNIDK</sequence>
<accession>A0A268S2K2</accession>
<dbReference type="GeneID" id="86926999"/>
<name>A0A268S2K2_SHOCL</name>
<evidence type="ECO:0000259" key="2">
    <source>
        <dbReference type="Pfam" id="PF01590"/>
    </source>
</evidence>
<dbReference type="Proteomes" id="UP000216133">
    <property type="component" value="Unassembled WGS sequence"/>
</dbReference>
<dbReference type="EMBL" id="NPBS01000030">
    <property type="protein sequence ID" value="PAF26742.1"/>
    <property type="molecule type" value="Genomic_DNA"/>
</dbReference>
<dbReference type="InterPro" id="IPR029016">
    <property type="entry name" value="GAF-like_dom_sf"/>
</dbReference>
<proteinExistence type="inferred from homology"/>
<evidence type="ECO:0000313" key="3">
    <source>
        <dbReference type="EMBL" id="PAF26742.1"/>
    </source>
</evidence>
<dbReference type="InterPro" id="IPR051330">
    <property type="entry name" value="Phosphatase_reg/MetRdx"/>
</dbReference>
<dbReference type="RefSeq" id="WP_094426571.1">
    <property type="nucleotide sequence ID" value="NZ_CP019985.1"/>
</dbReference>
<protein>
    <submittedName>
        <fullName evidence="3">Free methionine-(R)-sulfoxide reductase</fullName>
    </submittedName>
</protein>
<gene>
    <name evidence="3" type="ORF">CHH61_06860</name>
</gene>
<dbReference type="AlphaFoldDB" id="A0A268S2K2"/>
<dbReference type="Gene3D" id="3.30.450.40">
    <property type="match status" value="1"/>
</dbReference>
<dbReference type="GO" id="GO:0033745">
    <property type="term" value="F:L-methionine-(R)-S-oxide reductase activity"/>
    <property type="evidence" value="ECO:0007669"/>
    <property type="project" value="TreeGrafter"/>
</dbReference>
<reference evidence="3 4" key="1">
    <citation type="submission" date="2017-07" db="EMBL/GenBank/DDBJ databases">
        <title>Isolation and whole genome analysis of endospore-forming bacteria from heroin.</title>
        <authorList>
            <person name="Kalinowski J."/>
            <person name="Ahrens B."/>
            <person name="Al-Dilaimi A."/>
            <person name="Winkler A."/>
            <person name="Wibberg D."/>
            <person name="Schleenbecker U."/>
            <person name="Ruckert C."/>
            <person name="Wolfel R."/>
            <person name="Grass G."/>
        </authorList>
    </citation>
    <scope>NUCLEOTIDE SEQUENCE [LARGE SCALE GENOMIC DNA]</scope>
    <source>
        <strain evidence="3 4">7523-2</strain>
    </source>
</reference>
<comment type="caution">
    <text evidence="3">The sequence shown here is derived from an EMBL/GenBank/DDBJ whole genome shotgun (WGS) entry which is preliminary data.</text>
</comment>
<dbReference type="Pfam" id="PF01590">
    <property type="entry name" value="GAF"/>
    <property type="match status" value="1"/>
</dbReference>
<organism evidence="3 4">
    <name type="scientific">Shouchella clausii</name>
    <name type="common">Alkalihalobacillus clausii</name>
    <dbReference type="NCBI Taxonomy" id="79880"/>
    <lineage>
        <taxon>Bacteria</taxon>
        <taxon>Bacillati</taxon>
        <taxon>Bacillota</taxon>
        <taxon>Bacilli</taxon>
        <taxon>Bacillales</taxon>
        <taxon>Bacillaceae</taxon>
        <taxon>Shouchella</taxon>
    </lineage>
</organism>
<feature type="domain" description="GAF" evidence="2">
    <location>
        <begin position="36"/>
        <end position="155"/>
    </location>
</feature>
<dbReference type="PANTHER" id="PTHR21021">
    <property type="entry name" value="GAF/PUTATIVE CYTOSKELETAL PROTEIN"/>
    <property type="match status" value="1"/>
</dbReference>